<keyword evidence="2" id="KW-1185">Reference proteome</keyword>
<comment type="caution">
    <text evidence="1">The sequence shown here is derived from an EMBL/GenBank/DDBJ whole genome shotgun (WGS) entry which is preliminary data.</text>
</comment>
<gene>
    <name evidence="1" type="ORF">AVEN_248684-2_1</name>
</gene>
<name>A0A4Y2C094_ARAVE</name>
<evidence type="ECO:0000313" key="2">
    <source>
        <dbReference type="Proteomes" id="UP000499080"/>
    </source>
</evidence>
<protein>
    <submittedName>
        <fullName evidence="1">Uncharacterized protein</fullName>
    </submittedName>
</protein>
<proteinExistence type="predicted"/>
<evidence type="ECO:0000313" key="1">
    <source>
        <dbReference type="EMBL" id="GBL97748.1"/>
    </source>
</evidence>
<dbReference type="AlphaFoldDB" id="A0A4Y2C094"/>
<accession>A0A4Y2C094</accession>
<sequence>NKFGNDASVSSSKMGDRGFMGSWVFDSIENPPCMLVGCKLNSPKWSNFIKLVLPKFGVENVDNGVVLVI</sequence>
<organism evidence="1 2">
    <name type="scientific">Araneus ventricosus</name>
    <name type="common">Orbweaver spider</name>
    <name type="synonym">Epeira ventricosa</name>
    <dbReference type="NCBI Taxonomy" id="182803"/>
    <lineage>
        <taxon>Eukaryota</taxon>
        <taxon>Metazoa</taxon>
        <taxon>Ecdysozoa</taxon>
        <taxon>Arthropoda</taxon>
        <taxon>Chelicerata</taxon>
        <taxon>Arachnida</taxon>
        <taxon>Araneae</taxon>
        <taxon>Araneomorphae</taxon>
        <taxon>Entelegynae</taxon>
        <taxon>Araneoidea</taxon>
        <taxon>Araneidae</taxon>
        <taxon>Araneus</taxon>
    </lineage>
</organism>
<dbReference type="Proteomes" id="UP000499080">
    <property type="component" value="Unassembled WGS sequence"/>
</dbReference>
<feature type="non-terminal residue" evidence="1">
    <location>
        <position position="1"/>
    </location>
</feature>
<reference evidence="1 2" key="1">
    <citation type="journal article" date="2019" name="Sci. Rep.">
        <title>Orb-weaving spider Araneus ventricosus genome elucidates the spidroin gene catalogue.</title>
        <authorList>
            <person name="Kono N."/>
            <person name="Nakamura H."/>
            <person name="Ohtoshi R."/>
            <person name="Moran D.A.P."/>
            <person name="Shinohara A."/>
            <person name="Yoshida Y."/>
            <person name="Fujiwara M."/>
            <person name="Mori M."/>
            <person name="Tomita M."/>
            <person name="Arakawa K."/>
        </authorList>
    </citation>
    <scope>NUCLEOTIDE SEQUENCE [LARGE SCALE GENOMIC DNA]</scope>
</reference>
<dbReference type="EMBL" id="BGPR01000132">
    <property type="protein sequence ID" value="GBL97748.1"/>
    <property type="molecule type" value="Genomic_DNA"/>
</dbReference>